<evidence type="ECO:0000259" key="1">
    <source>
        <dbReference type="Pfam" id="PF13672"/>
    </source>
</evidence>
<feature type="domain" description="PPM-type phosphatase" evidence="1">
    <location>
        <begin position="19"/>
        <end position="244"/>
    </location>
</feature>
<reference evidence="2 3" key="2">
    <citation type="submission" date="2023-11" db="EMBL/GenBank/DDBJ databases">
        <authorList>
            <person name="Lara A.C."/>
            <person name="Chronakova A."/>
        </authorList>
    </citation>
    <scope>NUCLEOTIDE SEQUENCE [LARGE SCALE GENOMIC DNA]</scope>
    <source>
        <strain evidence="2 3">BCCO 10_0061</strain>
    </source>
</reference>
<dbReference type="Proteomes" id="UP001285352">
    <property type="component" value="Unassembled WGS sequence"/>
</dbReference>
<dbReference type="Pfam" id="PF13672">
    <property type="entry name" value="PP2C_2"/>
    <property type="match status" value="1"/>
</dbReference>
<keyword evidence="3" id="KW-1185">Reference proteome</keyword>
<sequence>MMPFRGAMLPGGSGRGQDRWDATRTAAIVLDGASSFTPGTADASRYVDFLLREIASRIAEGGDLRTVLGTAIRVVSDELDLRPGASPSSTVLLAREQAERLEVLALGDSTAVVKTNDGTTHRISDDRLSRTATEIRHRYRERLQNGSGYDDEHRSLLGELQHHERRHRNIPDGYWIAETDPEAAQQAVCCQFETSEVAWCVLATDGAQRVIDHLGLRWESVAHMQDHELAELLQRLHDWEQFEDPTAKFLPRAKQHDDKVLVTWTRQ</sequence>
<dbReference type="EMBL" id="JAXAVU010000012">
    <property type="protein sequence ID" value="MDX8146500.1"/>
    <property type="molecule type" value="Genomic_DNA"/>
</dbReference>
<accession>A0ABU4V3W9</accession>
<comment type="caution">
    <text evidence="2">The sequence shown here is derived from an EMBL/GenBank/DDBJ whole genome shotgun (WGS) entry which is preliminary data.</text>
</comment>
<dbReference type="SUPFAM" id="SSF81606">
    <property type="entry name" value="PP2C-like"/>
    <property type="match status" value="1"/>
</dbReference>
<gene>
    <name evidence="2" type="ORF">SK854_30605</name>
</gene>
<dbReference type="Gene3D" id="3.60.40.10">
    <property type="entry name" value="PPM-type phosphatase domain"/>
    <property type="match status" value="1"/>
</dbReference>
<name>A0ABU4V3W9_9PSEU</name>
<proteinExistence type="predicted"/>
<dbReference type="InterPro" id="IPR036457">
    <property type="entry name" value="PPM-type-like_dom_sf"/>
</dbReference>
<evidence type="ECO:0000313" key="3">
    <source>
        <dbReference type="Proteomes" id="UP001285352"/>
    </source>
</evidence>
<evidence type="ECO:0000313" key="2">
    <source>
        <dbReference type="EMBL" id="MDX8146500.1"/>
    </source>
</evidence>
<organism evidence="2 3">
    <name type="scientific">Lentzea sokolovensis</name>
    <dbReference type="NCBI Taxonomy" id="3095429"/>
    <lineage>
        <taxon>Bacteria</taxon>
        <taxon>Bacillati</taxon>
        <taxon>Actinomycetota</taxon>
        <taxon>Actinomycetes</taxon>
        <taxon>Pseudonocardiales</taxon>
        <taxon>Pseudonocardiaceae</taxon>
        <taxon>Lentzea</taxon>
    </lineage>
</organism>
<reference evidence="2 3" key="1">
    <citation type="submission" date="2023-11" db="EMBL/GenBank/DDBJ databases">
        <title>Lentzea sokolovensis, sp. nov., Lentzea kristufkii, sp. nov., and Lentzea miocenensis, sp. nov., rare actinobacteria from Sokolov Coal Basin, Miocene lacustrine sediment, Czech Republic.</title>
        <authorList>
            <person name="Lara A."/>
            <person name="Kotroba L."/>
            <person name="Nouioui I."/>
            <person name="Neumann-Schaal M."/>
            <person name="Mast Y."/>
            <person name="Chronakova A."/>
        </authorList>
    </citation>
    <scope>NUCLEOTIDE SEQUENCE [LARGE SCALE GENOMIC DNA]</scope>
    <source>
        <strain evidence="2 3">BCCO 10_0061</strain>
    </source>
</reference>
<dbReference type="InterPro" id="IPR001932">
    <property type="entry name" value="PPM-type_phosphatase-like_dom"/>
</dbReference>
<dbReference type="RefSeq" id="WP_319978577.1">
    <property type="nucleotide sequence ID" value="NZ_JAXAVU010000012.1"/>
</dbReference>
<protein>
    <submittedName>
        <fullName evidence="2">Protein phosphatase 2C domain-containing protein</fullName>
    </submittedName>
</protein>